<reference evidence="1" key="1">
    <citation type="submission" date="2019-08" db="EMBL/GenBank/DDBJ databases">
        <authorList>
            <person name="Kucharzyk K."/>
            <person name="Murdoch R.W."/>
            <person name="Higgins S."/>
            <person name="Loffler F."/>
        </authorList>
    </citation>
    <scope>NUCLEOTIDE SEQUENCE</scope>
</reference>
<comment type="caution">
    <text evidence="1">The sequence shown here is derived from an EMBL/GenBank/DDBJ whole genome shotgun (WGS) entry which is preliminary data.</text>
</comment>
<evidence type="ECO:0000313" key="1">
    <source>
        <dbReference type="EMBL" id="MPN54815.1"/>
    </source>
</evidence>
<gene>
    <name evidence="1" type="ORF">SDC9_202492</name>
</gene>
<proteinExistence type="predicted"/>
<dbReference type="EMBL" id="VSSQ01123413">
    <property type="protein sequence ID" value="MPN54815.1"/>
    <property type="molecule type" value="Genomic_DNA"/>
</dbReference>
<protein>
    <submittedName>
        <fullName evidence="1">Uncharacterized protein</fullName>
    </submittedName>
</protein>
<sequence>MAMQVSPDKIFVGLKIPNKNHKLLESYVAQNGGTISGYINEAVYEWLKARGLEAEVSIDGRTGKWIRVDGREKA</sequence>
<name>A0A645ITR8_9ZZZZ</name>
<accession>A0A645ITR8</accession>
<dbReference type="AlphaFoldDB" id="A0A645ITR8"/>
<organism evidence="1">
    <name type="scientific">bioreactor metagenome</name>
    <dbReference type="NCBI Taxonomy" id="1076179"/>
    <lineage>
        <taxon>unclassified sequences</taxon>
        <taxon>metagenomes</taxon>
        <taxon>ecological metagenomes</taxon>
    </lineage>
</organism>